<reference evidence="1 2" key="1">
    <citation type="submission" date="2017-07" db="EMBL/GenBank/DDBJ databases">
        <title>First draft Genome Sequence of Nocardia cerradoensis isolated from human infection.</title>
        <authorList>
            <person name="Carrasco G."/>
        </authorList>
    </citation>
    <scope>NUCLEOTIDE SEQUENCE [LARGE SCALE GENOMIC DNA]</scope>
    <source>
        <strain evidence="1 2">CNM20130759</strain>
    </source>
</reference>
<sequence length="59" mass="6660">MFTNIIQPLQQLAEQNRDVIGYVVINTGNAILGVVRWGFDAATPWLQQFFSEYPPGGNY</sequence>
<evidence type="ECO:0000313" key="1">
    <source>
        <dbReference type="EMBL" id="OXR45658.1"/>
    </source>
</evidence>
<dbReference type="RefSeq" id="WP_036510003.1">
    <property type="nucleotide sequence ID" value="NZ_JAAXOR010000001.1"/>
</dbReference>
<accession>A0A231H9W8</accession>
<protein>
    <submittedName>
        <fullName evidence="1">Uncharacterized protein</fullName>
    </submittedName>
</protein>
<organism evidence="1 2">
    <name type="scientific">Nocardia cerradoensis</name>
    <dbReference type="NCBI Taxonomy" id="85688"/>
    <lineage>
        <taxon>Bacteria</taxon>
        <taxon>Bacillati</taxon>
        <taxon>Actinomycetota</taxon>
        <taxon>Actinomycetes</taxon>
        <taxon>Mycobacteriales</taxon>
        <taxon>Nocardiaceae</taxon>
        <taxon>Nocardia</taxon>
    </lineage>
</organism>
<keyword evidence="2" id="KW-1185">Reference proteome</keyword>
<name>A0A231H9W8_9NOCA</name>
<dbReference type="AlphaFoldDB" id="A0A231H9W8"/>
<proteinExistence type="predicted"/>
<dbReference type="Proteomes" id="UP000215506">
    <property type="component" value="Unassembled WGS sequence"/>
</dbReference>
<gene>
    <name evidence="1" type="ORF">B7C42_01950</name>
</gene>
<evidence type="ECO:0000313" key="2">
    <source>
        <dbReference type="Proteomes" id="UP000215506"/>
    </source>
</evidence>
<dbReference type="EMBL" id="NGAF01000003">
    <property type="protein sequence ID" value="OXR45658.1"/>
    <property type="molecule type" value="Genomic_DNA"/>
</dbReference>
<comment type="caution">
    <text evidence="1">The sequence shown here is derived from an EMBL/GenBank/DDBJ whole genome shotgun (WGS) entry which is preliminary data.</text>
</comment>